<evidence type="ECO:0000256" key="1">
    <source>
        <dbReference type="ARBA" id="ARBA00004141"/>
    </source>
</evidence>
<feature type="transmembrane region" description="Helical" evidence="6">
    <location>
        <begin position="153"/>
        <end position="173"/>
    </location>
</feature>
<protein>
    <recommendedName>
        <fullName evidence="9">GPR1/FUN34/yaaH family protein</fullName>
    </recommendedName>
</protein>
<feature type="transmembrane region" description="Helical" evidence="6">
    <location>
        <begin position="87"/>
        <end position="106"/>
    </location>
</feature>
<dbReference type="GO" id="GO:0015123">
    <property type="term" value="F:acetate transmembrane transporter activity"/>
    <property type="evidence" value="ECO:0007669"/>
    <property type="project" value="TreeGrafter"/>
</dbReference>
<dbReference type="InterPro" id="IPR051633">
    <property type="entry name" value="AceTr"/>
</dbReference>
<comment type="subcellular location">
    <subcellularLocation>
        <location evidence="1">Membrane</location>
        <topology evidence="1">Multi-pass membrane protein</topology>
    </subcellularLocation>
</comment>
<dbReference type="NCBIfam" id="NF038013">
    <property type="entry name" value="AceTr_1"/>
    <property type="match status" value="1"/>
</dbReference>
<dbReference type="GO" id="GO:0005886">
    <property type="term" value="C:plasma membrane"/>
    <property type="evidence" value="ECO:0007669"/>
    <property type="project" value="TreeGrafter"/>
</dbReference>
<accession>A0A2T4UG27</accession>
<keyword evidence="5 6" id="KW-0472">Membrane</keyword>
<feature type="transmembrane region" description="Helical" evidence="6">
    <location>
        <begin position="179"/>
        <end position="199"/>
    </location>
</feature>
<sequence>MRPDRVPITHPQEGEALVATQVASEPASVIPTRALAAKVLDSPTGGAGLLFPNVPLGIALQLGALGIVLGLLSAANAELFSPAATGVVLPVAFSVGAIGIFAGGIINFRAGLLIAGVIGALYGTFWLSFGLLVQFFAAGVGEAAGPAALGDAIGTYLVIWAIVSGFLAVATFYVNRIVFAQQLLLTVVFLVLGLANMSAPGGTGLTQLGGWLGLVDALMALYISAALVINDTAGKELLPFR</sequence>
<gene>
    <name evidence="7" type="ORF">C7Y72_00315</name>
</gene>
<dbReference type="PANTHER" id="PTHR31123">
    <property type="entry name" value="ACCUMULATION OF DYADS PROTEIN 2-RELATED"/>
    <property type="match status" value="1"/>
</dbReference>
<feature type="transmembrane region" description="Helical" evidence="6">
    <location>
        <begin position="54"/>
        <end position="75"/>
    </location>
</feature>
<evidence type="ECO:0000256" key="3">
    <source>
        <dbReference type="ARBA" id="ARBA00022692"/>
    </source>
</evidence>
<reference evidence="7 8" key="1">
    <citation type="submission" date="2018-03" db="EMBL/GenBank/DDBJ databases">
        <title>Aquarubrobacter algicola gen. nov., sp. nov., a novel actinobacterium isolated from shallow eutrophic lake during the end of cyanobacterial harmful algal blooms.</title>
        <authorList>
            <person name="Chun S.J."/>
        </authorList>
    </citation>
    <scope>NUCLEOTIDE SEQUENCE [LARGE SCALE GENOMIC DNA]</scope>
    <source>
        <strain evidence="7 8">Seoho-28</strain>
    </source>
</reference>
<dbReference type="PANTHER" id="PTHR31123:SF1">
    <property type="entry name" value="ACCUMULATION OF DYADS PROTEIN 2-RELATED"/>
    <property type="match status" value="1"/>
</dbReference>
<evidence type="ECO:0008006" key="9">
    <source>
        <dbReference type="Google" id="ProtNLM"/>
    </source>
</evidence>
<organism evidence="7 8">
    <name type="scientific">Paraconexibacter algicola</name>
    <dbReference type="NCBI Taxonomy" id="2133960"/>
    <lineage>
        <taxon>Bacteria</taxon>
        <taxon>Bacillati</taxon>
        <taxon>Actinomycetota</taxon>
        <taxon>Thermoleophilia</taxon>
        <taxon>Solirubrobacterales</taxon>
        <taxon>Paraconexibacteraceae</taxon>
        <taxon>Paraconexibacter</taxon>
    </lineage>
</organism>
<evidence type="ECO:0000256" key="2">
    <source>
        <dbReference type="ARBA" id="ARBA00005587"/>
    </source>
</evidence>
<proteinExistence type="inferred from homology"/>
<dbReference type="InterPro" id="IPR000791">
    <property type="entry name" value="Gpr1/Fun34/SatP-like"/>
</dbReference>
<dbReference type="AlphaFoldDB" id="A0A2T4UG27"/>
<dbReference type="Pfam" id="PF01184">
    <property type="entry name" value="Gpr1_Fun34_YaaH"/>
    <property type="match status" value="1"/>
</dbReference>
<feature type="transmembrane region" description="Helical" evidence="6">
    <location>
        <begin position="211"/>
        <end position="229"/>
    </location>
</feature>
<comment type="caution">
    <text evidence="7">The sequence shown here is derived from an EMBL/GenBank/DDBJ whole genome shotgun (WGS) entry which is preliminary data.</text>
</comment>
<evidence type="ECO:0000313" key="7">
    <source>
        <dbReference type="EMBL" id="PTL58202.1"/>
    </source>
</evidence>
<evidence type="ECO:0000256" key="4">
    <source>
        <dbReference type="ARBA" id="ARBA00022989"/>
    </source>
</evidence>
<evidence type="ECO:0000256" key="6">
    <source>
        <dbReference type="SAM" id="Phobius"/>
    </source>
</evidence>
<name>A0A2T4UG27_9ACTN</name>
<dbReference type="Proteomes" id="UP000240739">
    <property type="component" value="Unassembled WGS sequence"/>
</dbReference>
<comment type="similarity">
    <text evidence="2">Belongs to the acetate uptake transporter (AceTr) (TC 2.A.96) family.</text>
</comment>
<keyword evidence="3 6" id="KW-0812">Transmembrane</keyword>
<dbReference type="EMBL" id="PYYB01000001">
    <property type="protein sequence ID" value="PTL58202.1"/>
    <property type="molecule type" value="Genomic_DNA"/>
</dbReference>
<keyword evidence="8" id="KW-1185">Reference proteome</keyword>
<evidence type="ECO:0000256" key="5">
    <source>
        <dbReference type="ARBA" id="ARBA00023136"/>
    </source>
</evidence>
<evidence type="ECO:0000313" key="8">
    <source>
        <dbReference type="Proteomes" id="UP000240739"/>
    </source>
</evidence>
<feature type="transmembrane region" description="Helical" evidence="6">
    <location>
        <begin position="112"/>
        <end position="141"/>
    </location>
</feature>
<keyword evidence="4 6" id="KW-1133">Transmembrane helix</keyword>